<dbReference type="Proteomes" id="UP000594263">
    <property type="component" value="Unplaced"/>
</dbReference>
<dbReference type="EnsemblPlants" id="Kaladp0040s0086.1.v1.1">
    <property type="protein sequence ID" value="Kaladp0040s0086.1.v1.1"/>
    <property type="gene ID" value="Kaladp0040s0086.v1.1"/>
</dbReference>
<comment type="subcellular location">
    <subcellularLocation>
        <location evidence="1">Nucleus</location>
    </subcellularLocation>
</comment>
<evidence type="ECO:0000256" key="5">
    <source>
        <dbReference type="ARBA" id="ARBA00022801"/>
    </source>
</evidence>
<dbReference type="InterPro" id="IPR011545">
    <property type="entry name" value="DEAD/DEAH_box_helicase_dom"/>
</dbReference>
<dbReference type="InterPro" id="IPR001650">
    <property type="entry name" value="Helicase_C-like"/>
</dbReference>
<dbReference type="AlphaFoldDB" id="A0A7N0TMJ9"/>
<accession>A0A7N0TMJ9</accession>
<dbReference type="PANTHER" id="PTHR14025">
    <property type="entry name" value="FANCONI ANEMIA GROUP M FANCM FAMILY MEMBER"/>
    <property type="match status" value="1"/>
</dbReference>
<dbReference type="GO" id="GO:0009378">
    <property type="term" value="F:four-way junction helicase activity"/>
    <property type="evidence" value="ECO:0007669"/>
    <property type="project" value="TreeGrafter"/>
</dbReference>
<evidence type="ECO:0000256" key="3">
    <source>
        <dbReference type="ARBA" id="ARBA00022741"/>
    </source>
</evidence>
<protein>
    <submittedName>
        <fullName evidence="14">Uncharacterized protein</fullName>
    </submittedName>
</protein>
<dbReference type="SMART" id="SM00487">
    <property type="entry name" value="DEXDc"/>
    <property type="match status" value="1"/>
</dbReference>
<evidence type="ECO:0000259" key="12">
    <source>
        <dbReference type="PROSITE" id="PS51192"/>
    </source>
</evidence>
<dbReference type="FunFam" id="3.40.50.300:FF:001992">
    <property type="entry name" value="ATP-dependent RNA helicase, putative"/>
    <property type="match status" value="1"/>
</dbReference>
<evidence type="ECO:0000259" key="13">
    <source>
        <dbReference type="PROSITE" id="PS51194"/>
    </source>
</evidence>
<evidence type="ECO:0000256" key="8">
    <source>
        <dbReference type="ARBA" id="ARBA00023125"/>
    </source>
</evidence>
<keyword evidence="3" id="KW-0547">Nucleotide-binding</keyword>
<keyword evidence="4" id="KW-0227">DNA damage</keyword>
<keyword evidence="15" id="KW-1185">Reference proteome</keyword>
<dbReference type="Gene3D" id="3.40.50.300">
    <property type="entry name" value="P-loop containing nucleotide triphosphate hydrolases"/>
    <property type="match status" value="2"/>
</dbReference>
<dbReference type="GO" id="GO:0036297">
    <property type="term" value="P:interstrand cross-link repair"/>
    <property type="evidence" value="ECO:0007669"/>
    <property type="project" value="TreeGrafter"/>
</dbReference>
<dbReference type="OMA" id="DHYKIKD"/>
<keyword evidence="8" id="KW-0238">DNA-binding</keyword>
<dbReference type="FunFam" id="3.40.50.300:FF:000861">
    <property type="entry name" value="Fanconi anemia, complementation group M"/>
    <property type="match status" value="1"/>
</dbReference>
<feature type="domain" description="Helicase ATP-binding" evidence="12">
    <location>
        <begin position="129"/>
        <end position="297"/>
    </location>
</feature>
<name>A0A7N0TMJ9_KALFE</name>
<evidence type="ECO:0000256" key="7">
    <source>
        <dbReference type="ARBA" id="ARBA00022840"/>
    </source>
</evidence>
<dbReference type="CDD" id="cd12091">
    <property type="entry name" value="FANCM_ID"/>
    <property type="match status" value="1"/>
</dbReference>
<evidence type="ECO:0000256" key="1">
    <source>
        <dbReference type="ARBA" id="ARBA00004123"/>
    </source>
</evidence>
<evidence type="ECO:0000256" key="2">
    <source>
        <dbReference type="ARBA" id="ARBA00009889"/>
    </source>
</evidence>
<dbReference type="GO" id="GO:0000400">
    <property type="term" value="F:four-way junction DNA binding"/>
    <property type="evidence" value="ECO:0007669"/>
    <property type="project" value="TreeGrafter"/>
</dbReference>
<comment type="similarity">
    <text evidence="2">Belongs to the DEAD box helicase family. DEAH subfamily. FANCM sub-subfamily.</text>
</comment>
<evidence type="ECO:0000256" key="11">
    <source>
        <dbReference type="SAM" id="MobiDB-lite"/>
    </source>
</evidence>
<reference evidence="14" key="1">
    <citation type="submission" date="2021-01" db="UniProtKB">
        <authorList>
            <consortium name="EnsemblPlants"/>
        </authorList>
    </citation>
    <scope>IDENTIFICATION</scope>
</reference>
<keyword evidence="7" id="KW-0067">ATP-binding</keyword>
<feature type="compositionally biased region" description="Acidic residues" evidence="11">
    <location>
        <begin position="1043"/>
        <end position="1059"/>
    </location>
</feature>
<feature type="region of interest" description="Disordered" evidence="11">
    <location>
        <begin position="1036"/>
        <end position="1059"/>
    </location>
</feature>
<dbReference type="InterPro" id="IPR027417">
    <property type="entry name" value="P-loop_NTPase"/>
</dbReference>
<keyword evidence="10" id="KW-0539">Nucleus</keyword>
<dbReference type="GO" id="GO:0005524">
    <property type="term" value="F:ATP binding"/>
    <property type="evidence" value="ECO:0007669"/>
    <property type="project" value="UniProtKB-KW"/>
</dbReference>
<dbReference type="CDD" id="cd18801">
    <property type="entry name" value="SF2_C_FANCM_Hef"/>
    <property type="match status" value="1"/>
</dbReference>
<evidence type="ECO:0000256" key="6">
    <source>
        <dbReference type="ARBA" id="ARBA00022806"/>
    </source>
</evidence>
<feature type="region of interest" description="Disordered" evidence="11">
    <location>
        <begin position="1244"/>
        <end position="1266"/>
    </location>
</feature>
<dbReference type="GO" id="GO:0005634">
    <property type="term" value="C:nucleus"/>
    <property type="evidence" value="ECO:0007669"/>
    <property type="project" value="UniProtKB-SubCell"/>
</dbReference>
<dbReference type="SUPFAM" id="SSF52540">
    <property type="entry name" value="P-loop containing nucleoside triphosphate hydrolases"/>
    <property type="match status" value="1"/>
</dbReference>
<dbReference type="GO" id="GO:0043138">
    <property type="term" value="F:3'-5' DNA helicase activity"/>
    <property type="evidence" value="ECO:0007669"/>
    <property type="project" value="InterPro"/>
</dbReference>
<dbReference type="SMART" id="SM00490">
    <property type="entry name" value="HELICc"/>
    <property type="match status" value="1"/>
</dbReference>
<evidence type="ECO:0000256" key="4">
    <source>
        <dbReference type="ARBA" id="ARBA00022763"/>
    </source>
</evidence>
<dbReference type="Pfam" id="PF00271">
    <property type="entry name" value="Helicase_C"/>
    <property type="match status" value="1"/>
</dbReference>
<dbReference type="PROSITE" id="PS51192">
    <property type="entry name" value="HELICASE_ATP_BIND_1"/>
    <property type="match status" value="1"/>
</dbReference>
<proteinExistence type="inferred from homology"/>
<dbReference type="CDD" id="cd18033">
    <property type="entry name" value="DEXDc_FANCM"/>
    <property type="match status" value="1"/>
</dbReference>
<evidence type="ECO:0000256" key="9">
    <source>
        <dbReference type="ARBA" id="ARBA00023204"/>
    </source>
</evidence>
<dbReference type="Gramene" id="Kaladp0040s0086.1.v1.1">
    <property type="protein sequence ID" value="Kaladp0040s0086.1.v1.1"/>
    <property type="gene ID" value="Kaladp0040s0086.v1.1"/>
</dbReference>
<evidence type="ECO:0000313" key="14">
    <source>
        <dbReference type="EnsemblPlants" id="Kaladp0040s0086.1.v1.1"/>
    </source>
</evidence>
<evidence type="ECO:0000256" key="10">
    <source>
        <dbReference type="ARBA" id="ARBA00023242"/>
    </source>
</evidence>
<dbReference type="InterPro" id="IPR014001">
    <property type="entry name" value="Helicase_ATP-bd"/>
</dbReference>
<dbReference type="InterPro" id="IPR039686">
    <property type="entry name" value="FANCM/Mph1-like_ID"/>
</dbReference>
<dbReference type="PANTHER" id="PTHR14025:SF20">
    <property type="entry name" value="FANCONI ANEMIA GROUP M PROTEIN"/>
    <property type="match status" value="1"/>
</dbReference>
<keyword evidence="9" id="KW-0234">DNA repair</keyword>
<feature type="domain" description="Helicase C-terminal" evidence="13">
    <location>
        <begin position="455"/>
        <end position="619"/>
    </location>
</feature>
<keyword evidence="5" id="KW-0378">Hydrolase</keyword>
<dbReference type="PROSITE" id="PS51194">
    <property type="entry name" value="HELICASE_CTER"/>
    <property type="match status" value="1"/>
</dbReference>
<keyword evidence="6" id="KW-0347">Helicase</keyword>
<dbReference type="GO" id="GO:0016787">
    <property type="term" value="F:hydrolase activity"/>
    <property type="evidence" value="ECO:0007669"/>
    <property type="project" value="UniProtKB-KW"/>
</dbReference>
<dbReference type="GO" id="GO:0045003">
    <property type="term" value="P:double-strand break repair via synthesis-dependent strand annealing"/>
    <property type="evidence" value="ECO:0007669"/>
    <property type="project" value="TreeGrafter"/>
</dbReference>
<sequence length="1266" mass="141123">MASAFPIQLVDDDEEIGFDWDAAVREIDVACEATSSSAPSTRNISHNAQPYRGIADTLVSGKDCKSRQSTLDKFISREGPRKPLEEVHINQSEFSGAGERDFHVKIDREAAKTWIYPVNVPHRDYQFSITKTALFSNTLVALPTGLGKTLIAAVVMYNYFRWFPEGKIVFAAPSRPLVMQQIEACHNVVGIPQECTIDMTGQTTPLRRAEHWKEKRVFFVTPQVLEKDIQSGICAVKFIVCLVIDEAHRAMGNFAYCVAVRELMDVPVQLRILALSATPGSKQRSIQQVIDNLNISTLEYRNENDQDVCSYVHNRKIELIEVAMGKDVADIDVLLLSVIRPYIARLCALQVLHNRDITAWSSFKLLDRRETFRKAPPQNVSHVKYGEVEGYFGVLITLYHIRKLLSIHGVKPAYDMLEEKLQKGPFARIMGRNEVIHQIKLLMQRSLSHEAPSPKLVKLLEVLTDHFNSKDPLSSRVIIFSNFRGSVSDIMSKLETIGEHVKPTEFIGQSSGKSRKGQSQKLQQAVLKKFRAGEYNVIVATSIGEEGLDIMEVDLVICFDANVSPLRMIQRMGRTGRKQDGRLLVLACEGSEVKGYKQKLGTCISMKKHLHNGGITSFNFHPSPRMVPHVLSPEVQFVELSIEQFVHRNKTMKEDPSMQSHKRVDKLLDFEIHLLAKYFLTVGDCTMKPSLIAFPSCQSFPSRMHKVKHSFRTGILIDMMQQLQGISYTGNSRIISVEDEASPFLCSGGGVISIDQSGKDKKNHVHFHLFSSEFASVDPLGRVSIMSAPILPYRGEVNSLPPQPETQLMKSISTDEDCDAEASDIVGRRLSILGDYTIKRDQTDAQLSPRLTNFILKGVVPESPDCGKENGEEDINSLVPEFISPTKPSNGFLLKTSCSEKCEVVCANNGCTTQNSACAAKGIHTPGVNIKTRGIPNASPNIPEEIHAPSIDLTSDYCRKEWHLNSGNKTATVEKEKPRKLKRLRRYRDLSINNMEHKSIVDVDPSVSSPRYPHSTDTENKIDEVIAFIDEEAGVSSSSDVAGYEEDEEEGDSSYDDSFIDDKISLSEDTQAEASKVDMMSVYRRSLLSQSPLVGQPEYFNNTGLMTNTTENGNSANRPAKSNSIQLSRYGMHSITTCLDSNQQNPKGILSSANLCSSSRPSEIDHWRRSQKRKLSSCRAKIIAPINLDKQFARSDAEGTESFLTGEGDKTEPHGDVFGDDDFFAGLDLDAVEAQATLFLKSKAEKQTHKQSTYNDPGSPTFDLGI</sequence>
<dbReference type="InterPro" id="IPR044749">
    <property type="entry name" value="FANCM_DEXDc"/>
</dbReference>
<organism evidence="14 15">
    <name type="scientific">Kalanchoe fedtschenkoi</name>
    <name type="common">Lavender scallops</name>
    <name type="synonym">South American air plant</name>
    <dbReference type="NCBI Taxonomy" id="63787"/>
    <lineage>
        <taxon>Eukaryota</taxon>
        <taxon>Viridiplantae</taxon>
        <taxon>Streptophyta</taxon>
        <taxon>Embryophyta</taxon>
        <taxon>Tracheophyta</taxon>
        <taxon>Spermatophyta</taxon>
        <taxon>Magnoliopsida</taxon>
        <taxon>eudicotyledons</taxon>
        <taxon>Gunneridae</taxon>
        <taxon>Pentapetalae</taxon>
        <taxon>Saxifragales</taxon>
        <taxon>Crassulaceae</taxon>
        <taxon>Kalanchoe</taxon>
    </lineage>
</organism>
<evidence type="ECO:0000313" key="15">
    <source>
        <dbReference type="Proteomes" id="UP000594263"/>
    </source>
</evidence>
<dbReference type="Pfam" id="PF00270">
    <property type="entry name" value="DEAD"/>
    <property type="match status" value="1"/>
</dbReference>